<dbReference type="PANTHER" id="PTHR30572">
    <property type="entry name" value="MEMBRANE COMPONENT OF TRANSPORTER-RELATED"/>
    <property type="match status" value="1"/>
</dbReference>
<proteinExistence type="inferred from homology"/>
<name>A0A543AXT6_9ACTN</name>
<feature type="domain" description="ABC3 transporter permease C-terminal" evidence="9">
    <location>
        <begin position="298"/>
        <end position="409"/>
    </location>
</feature>
<accession>A0A543AXT6</accession>
<dbReference type="Pfam" id="PF02687">
    <property type="entry name" value="FtsX"/>
    <property type="match status" value="1"/>
</dbReference>
<evidence type="ECO:0000256" key="1">
    <source>
        <dbReference type="ARBA" id="ARBA00004651"/>
    </source>
</evidence>
<comment type="caution">
    <text evidence="11">The sequence shown here is derived from an EMBL/GenBank/DDBJ whole genome shotgun (WGS) entry which is preliminary data.</text>
</comment>
<sequence length="416" mass="43623">MRLRPRRGERRAPKHSEKTDRPRRRGVQVMGITVEAIASLRGRTVRAWLTAAGIAMGIAATVATVGLSSTAQAAVSDKFDAVKATQVTASFSDKLANSGIFPTVTDSERVRGLNGVVAAGLVCESQQEKRVSRTENNEFFRSAPVLAVESYAMDAIGLEVVAGRAYDAGHGARGDSVIMIDEILARDLGINDLTGSPMLFLDRKPYLLVGIFKAPKGETGFTRAAIVPVEECLTANSGFSGPQARIRTELGAAEQVGRESSVALWPRDPSVVKVAVPPDLSNFRTGVEGDIQSLLLGLAAVSLVIGAVSVSNTALVSVMERRSEIGLRRAIGASRKAIAGQFVCESTIIGVVGGAVGTIVGVNVTAIVSLTRDWQVAFDPMLLAAGPVIGALVGVVAGVYPAWRASRVAPAVTLRA</sequence>
<protein>
    <submittedName>
        <fullName evidence="11">Putative ABC transport system permease protein</fullName>
    </submittedName>
</protein>
<evidence type="ECO:0000313" key="11">
    <source>
        <dbReference type="EMBL" id="TQL77387.1"/>
    </source>
</evidence>
<feature type="transmembrane region" description="Helical" evidence="8">
    <location>
        <begin position="294"/>
        <end position="316"/>
    </location>
</feature>
<evidence type="ECO:0000256" key="3">
    <source>
        <dbReference type="ARBA" id="ARBA00022692"/>
    </source>
</evidence>
<comment type="subcellular location">
    <subcellularLocation>
        <location evidence="1">Cell membrane</location>
        <topology evidence="1">Multi-pass membrane protein</topology>
    </subcellularLocation>
</comment>
<evidence type="ECO:0000259" key="10">
    <source>
        <dbReference type="Pfam" id="PF12704"/>
    </source>
</evidence>
<evidence type="ECO:0000256" key="5">
    <source>
        <dbReference type="ARBA" id="ARBA00023136"/>
    </source>
</evidence>
<dbReference type="InParanoid" id="A0A543AXT6"/>
<organism evidence="11 12">
    <name type="scientific">Stackebrandtia endophytica</name>
    <dbReference type="NCBI Taxonomy" id="1496996"/>
    <lineage>
        <taxon>Bacteria</taxon>
        <taxon>Bacillati</taxon>
        <taxon>Actinomycetota</taxon>
        <taxon>Actinomycetes</taxon>
        <taxon>Glycomycetales</taxon>
        <taxon>Glycomycetaceae</taxon>
        <taxon>Stackebrandtia</taxon>
    </lineage>
</organism>
<evidence type="ECO:0000313" key="12">
    <source>
        <dbReference type="Proteomes" id="UP000317043"/>
    </source>
</evidence>
<feature type="region of interest" description="Disordered" evidence="7">
    <location>
        <begin position="1"/>
        <end position="24"/>
    </location>
</feature>
<keyword evidence="3 8" id="KW-0812">Transmembrane</keyword>
<feature type="compositionally biased region" description="Basic and acidic residues" evidence="7">
    <location>
        <begin position="10"/>
        <end position="20"/>
    </location>
</feature>
<dbReference type="GO" id="GO:0005886">
    <property type="term" value="C:plasma membrane"/>
    <property type="evidence" value="ECO:0007669"/>
    <property type="project" value="UniProtKB-SubCell"/>
</dbReference>
<evidence type="ECO:0000256" key="4">
    <source>
        <dbReference type="ARBA" id="ARBA00022989"/>
    </source>
</evidence>
<evidence type="ECO:0000256" key="2">
    <source>
        <dbReference type="ARBA" id="ARBA00022475"/>
    </source>
</evidence>
<dbReference type="GO" id="GO:0022857">
    <property type="term" value="F:transmembrane transporter activity"/>
    <property type="evidence" value="ECO:0007669"/>
    <property type="project" value="TreeGrafter"/>
</dbReference>
<dbReference type="PANTHER" id="PTHR30572:SF4">
    <property type="entry name" value="ABC TRANSPORTER PERMEASE YTRF"/>
    <property type="match status" value="1"/>
</dbReference>
<feature type="transmembrane region" description="Helical" evidence="8">
    <location>
        <begin position="47"/>
        <end position="67"/>
    </location>
</feature>
<dbReference type="Proteomes" id="UP000317043">
    <property type="component" value="Unassembled WGS sequence"/>
</dbReference>
<evidence type="ECO:0000256" key="7">
    <source>
        <dbReference type="SAM" id="MobiDB-lite"/>
    </source>
</evidence>
<feature type="transmembrane region" description="Helical" evidence="8">
    <location>
        <begin position="382"/>
        <end position="403"/>
    </location>
</feature>
<feature type="transmembrane region" description="Helical" evidence="8">
    <location>
        <begin position="337"/>
        <end position="362"/>
    </location>
</feature>
<dbReference type="EMBL" id="VFOW01000001">
    <property type="protein sequence ID" value="TQL77387.1"/>
    <property type="molecule type" value="Genomic_DNA"/>
</dbReference>
<feature type="domain" description="MacB-like periplasmic core" evidence="10">
    <location>
        <begin position="48"/>
        <end position="232"/>
    </location>
</feature>
<evidence type="ECO:0000256" key="8">
    <source>
        <dbReference type="SAM" id="Phobius"/>
    </source>
</evidence>
<evidence type="ECO:0000256" key="6">
    <source>
        <dbReference type="ARBA" id="ARBA00038076"/>
    </source>
</evidence>
<dbReference type="InterPro" id="IPR050250">
    <property type="entry name" value="Macrolide_Exporter_MacB"/>
</dbReference>
<reference evidence="11 12" key="1">
    <citation type="submission" date="2019-06" db="EMBL/GenBank/DDBJ databases">
        <title>Sequencing the genomes of 1000 actinobacteria strains.</title>
        <authorList>
            <person name="Klenk H.-P."/>
        </authorList>
    </citation>
    <scope>NUCLEOTIDE SEQUENCE [LARGE SCALE GENOMIC DNA]</scope>
    <source>
        <strain evidence="11 12">DSM 45928</strain>
    </source>
</reference>
<keyword evidence="12" id="KW-1185">Reference proteome</keyword>
<keyword evidence="5 8" id="KW-0472">Membrane</keyword>
<dbReference type="AlphaFoldDB" id="A0A543AXT6"/>
<dbReference type="InterPro" id="IPR003838">
    <property type="entry name" value="ABC3_permease_C"/>
</dbReference>
<keyword evidence="2" id="KW-1003">Cell membrane</keyword>
<dbReference type="Pfam" id="PF12704">
    <property type="entry name" value="MacB_PCD"/>
    <property type="match status" value="1"/>
</dbReference>
<evidence type="ECO:0000259" key="9">
    <source>
        <dbReference type="Pfam" id="PF02687"/>
    </source>
</evidence>
<keyword evidence="4 8" id="KW-1133">Transmembrane helix</keyword>
<gene>
    <name evidence="11" type="ORF">FB566_2946</name>
</gene>
<comment type="similarity">
    <text evidence="6">Belongs to the ABC-4 integral membrane protein family.</text>
</comment>
<dbReference type="InterPro" id="IPR025857">
    <property type="entry name" value="MacB_PCD"/>
</dbReference>